<dbReference type="CDD" id="cd06985">
    <property type="entry name" value="cupin_BF4112"/>
    <property type="match status" value="1"/>
</dbReference>
<proteinExistence type="predicted"/>
<dbReference type="InterPro" id="IPR051610">
    <property type="entry name" value="GPI/OXD"/>
</dbReference>
<dbReference type="Gene3D" id="2.60.120.10">
    <property type="entry name" value="Jelly Rolls"/>
    <property type="match status" value="1"/>
</dbReference>
<evidence type="ECO:0000256" key="1">
    <source>
        <dbReference type="ARBA" id="ARBA00022723"/>
    </source>
</evidence>
<gene>
    <name evidence="3" type="ORF">H9847_01300</name>
</gene>
<organism evidence="3 4">
    <name type="scientific">Candidatus Anaerobiospirillum pullicola</name>
    <dbReference type="NCBI Taxonomy" id="2838451"/>
    <lineage>
        <taxon>Bacteria</taxon>
        <taxon>Pseudomonadati</taxon>
        <taxon>Pseudomonadota</taxon>
        <taxon>Gammaproteobacteria</taxon>
        <taxon>Aeromonadales</taxon>
        <taxon>Succinivibrionaceae</taxon>
        <taxon>Anaerobiospirillum</taxon>
    </lineage>
</organism>
<comment type="caution">
    <text evidence="3">The sequence shown here is derived from an EMBL/GenBank/DDBJ whole genome shotgun (WGS) entry which is preliminary data.</text>
</comment>
<keyword evidence="1" id="KW-0479">Metal-binding</keyword>
<sequence>MSAFAKFSIPADAGRTELHNQMNLTGCEVSYNRLPAGASIPFVHKHKENEELYLITEGSGEFYLDGEIIAVKAGDCLRVDPSCERCTKAGAEGLAYFCIQTKQGSLQHFTMDDGVMCETKAFA</sequence>
<accession>A0A948TEM8</accession>
<evidence type="ECO:0000313" key="4">
    <source>
        <dbReference type="Proteomes" id="UP000733611"/>
    </source>
</evidence>
<feature type="domain" description="Cupin type-2" evidence="2">
    <location>
        <begin position="33"/>
        <end position="86"/>
    </location>
</feature>
<name>A0A948TEM8_9GAMM</name>
<reference evidence="3" key="2">
    <citation type="submission" date="2021-04" db="EMBL/GenBank/DDBJ databases">
        <authorList>
            <person name="Gilroy R."/>
        </authorList>
    </citation>
    <scope>NUCLEOTIDE SEQUENCE</scope>
    <source>
        <strain evidence="3">378</strain>
    </source>
</reference>
<dbReference type="Proteomes" id="UP000733611">
    <property type="component" value="Unassembled WGS sequence"/>
</dbReference>
<dbReference type="AlphaFoldDB" id="A0A948TEM8"/>
<dbReference type="PANTHER" id="PTHR35848">
    <property type="entry name" value="OXALATE-BINDING PROTEIN"/>
    <property type="match status" value="1"/>
</dbReference>
<dbReference type="InterPro" id="IPR011051">
    <property type="entry name" value="RmlC_Cupin_sf"/>
</dbReference>
<protein>
    <submittedName>
        <fullName evidence="3">Cupin domain-containing protein</fullName>
    </submittedName>
</protein>
<dbReference type="InterPro" id="IPR014710">
    <property type="entry name" value="RmlC-like_jellyroll"/>
</dbReference>
<dbReference type="PANTHER" id="PTHR35848:SF6">
    <property type="entry name" value="CUPIN TYPE-2 DOMAIN-CONTAINING PROTEIN"/>
    <property type="match status" value="1"/>
</dbReference>
<dbReference type="SUPFAM" id="SSF51182">
    <property type="entry name" value="RmlC-like cupins"/>
    <property type="match status" value="1"/>
</dbReference>
<dbReference type="InterPro" id="IPR013096">
    <property type="entry name" value="Cupin_2"/>
</dbReference>
<dbReference type="EMBL" id="JAHLFE010000019">
    <property type="protein sequence ID" value="MBU3843499.1"/>
    <property type="molecule type" value="Genomic_DNA"/>
</dbReference>
<dbReference type="GO" id="GO:0046872">
    <property type="term" value="F:metal ion binding"/>
    <property type="evidence" value="ECO:0007669"/>
    <property type="project" value="UniProtKB-KW"/>
</dbReference>
<evidence type="ECO:0000313" key="3">
    <source>
        <dbReference type="EMBL" id="MBU3843499.1"/>
    </source>
</evidence>
<dbReference type="Pfam" id="PF07883">
    <property type="entry name" value="Cupin_2"/>
    <property type="match status" value="1"/>
</dbReference>
<reference evidence="3" key="1">
    <citation type="journal article" date="2021" name="PeerJ">
        <title>Extensive microbial diversity within the chicken gut microbiome revealed by metagenomics and culture.</title>
        <authorList>
            <person name="Gilroy R."/>
            <person name="Ravi A."/>
            <person name="Getino M."/>
            <person name="Pursley I."/>
            <person name="Horton D.L."/>
            <person name="Alikhan N.F."/>
            <person name="Baker D."/>
            <person name="Gharbi K."/>
            <person name="Hall N."/>
            <person name="Watson M."/>
            <person name="Adriaenssens E.M."/>
            <person name="Foster-Nyarko E."/>
            <person name="Jarju S."/>
            <person name="Secka A."/>
            <person name="Antonio M."/>
            <person name="Oren A."/>
            <person name="Chaudhuri R.R."/>
            <person name="La Ragione R."/>
            <person name="Hildebrand F."/>
            <person name="Pallen M.J."/>
        </authorList>
    </citation>
    <scope>NUCLEOTIDE SEQUENCE</scope>
    <source>
        <strain evidence="3">378</strain>
    </source>
</reference>
<evidence type="ECO:0000259" key="2">
    <source>
        <dbReference type="Pfam" id="PF07883"/>
    </source>
</evidence>